<comment type="caution">
    <text evidence="2">The sequence shown here is derived from an EMBL/GenBank/DDBJ whole genome shotgun (WGS) entry which is preliminary data.</text>
</comment>
<name>A0A3S2Z4A5_9ACTN</name>
<evidence type="ECO:0000313" key="3">
    <source>
        <dbReference type="Proteomes" id="UP000283128"/>
    </source>
</evidence>
<evidence type="ECO:0008006" key="4">
    <source>
        <dbReference type="Google" id="ProtNLM"/>
    </source>
</evidence>
<protein>
    <recommendedName>
        <fullName evidence="4">Phage portal protein</fullName>
    </recommendedName>
</protein>
<sequence length="257" mass="28917">MGYFSTGGDVALFRRRKHDGPDWITDLPDASRASRMFYQALIRRYLGVMKQYSSAGSLVQGGAWDGVRTLAQLHDVTVKHAARDVRGVDIMSPEVQAGLRIGLDQFAEYYGVRGSLVRAWGLATAFNERFESEWQPSKPHRFWWAEQTVAFACVIHPSKEGEPVVDGLLLFDHVAYVFTPDCEPQEQVRWSRRQVRDADEPTRGATVLHLDPTIGYSQADIASKAWIGRETPAGPVFTDPNQPLRRSKPRRNWGSSG</sequence>
<accession>A0A3S2Z4A5</accession>
<dbReference type="OrthoDB" id="9913856at2"/>
<proteinExistence type="predicted"/>
<dbReference type="AlphaFoldDB" id="A0A3S2Z4A5"/>
<dbReference type="EMBL" id="RZYA01000001">
    <property type="protein sequence ID" value="RVU29073.1"/>
    <property type="molecule type" value="Genomic_DNA"/>
</dbReference>
<gene>
    <name evidence="2" type="ORF">EOT10_04435</name>
</gene>
<dbReference type="RefSeq" id="WP_127826659.1">
    <property type="nucleotide sequence ID" value="NZ_RZYA01000001.1"/>
</dbReference>
<evidence type="ECO:0000256" key="1">
    <source>
        <dbReference type="SAM" id="MobiDB-lite"/>
    </source>
</evidence>
<reference evidence="2 3" key="1">
    <citation type="submission" date="2019-01" db="EMBL/GenBank/DDBJ databases">
        <title>Genome sequences of Streptomyces and Rhizobium isolates collected from root and soil.</title>
        <authorList>
            <person name="Chhettri S."/>
            <person name="Sevigny J.L."/>
            <person name="Sen A."/>
            <person name="Ennis N."/>
            <person name="Tisa L."/>
        </authorList>
    </citation>
    <scope>NUCLEOTIDE SEQUENCE [LARGE SCALE GENOMIC DNA]</scope>
    <source>
        <strain evidence="2 3">San01</strain>
    </source>
</reference>
<keyword evidence="3" id="KW-1185">Reference proteome</keyword>
<dbReference type="Proteomes" id="UP000283128">
    <property type="component" value="Unassembled WGS sequence"/>
</dbReference>
<organism evidence="2 3">
    <name type="scientific">Streptomyces antnestii</name>
    <dbReference type="NCBI Taxonomy" id="2494256"/>
    <lineage>
        <taxon>Bacteria</taxon>
        <taxon>Bacillati</taxon>
        <taxon>Actinomycetota</taxon>
        <taxon>Actinomycetes</taxon>
        <taxon>Kitasatosporales</taxon>
        <taxon>Streptomycetaceae</taxon>
        <taxon>Streptomyces</taxon>
    </lineage>
</organism>
<feature type="region of interest" description="Disordered" evidence="1">
    <location>
        <begin position="230"/>
        <end position="257"/>
    </location>
</feature>
<evidence type="ECO:0000313" key="2">
    <source>
        <dbReference type="EMBL" id="RVU29073.1"/>
    </source>
</evidence>